<gene>
    <name evidence="1" type="ORF">ACFOWD_05910</name>
</gene>
<dbReference type="Pfam" id="PF16267">
    <property type="entry name" value="DUF4920"/>
    <property type="match status" value="1"/>
</dbReference>
<protein>
    <submittedName>
        <fullName evidence="1">DUF4920 domain-containing protein</fullName>
    </submittedName>
</protein>
<dbReference type="PROSITE" id="PS51257">
    <property type="entry name" value="PROKAR_LIPOPROTEIN"/>
    <property type="match status" value="1"/>
</dbReference>
<keyword evidence="2" id="KW-1185">Reference proteome</keyword>
<accession>A0ABV8R7P3</accession>
<proteinExistence type="predicted"/>
<dbReference type="InterPro" id="IPR032577">
    <property type="entry name" value="DUF4920"/>
</dbReference>
<dbReference type="EMBL" id="JBHSCY010000001">
    <property type="protein sequence ID" value="MFC4268434.1"/>
    <property type="molecule type" value="Genomic_DNA"/>
</dbReference>
<reference evidence="2" key="1">
    <citation type="journal article" date="2019" name="Int. J. Syst. Evol. Microbiol.">
        <title>The Global Catalogue of Microorganisms (GCM) 10K type strain sequencing project: providing services to taxonomists for standard genome sequencing and annotation.</title>
        <authorList>
            <consortium name="The Broad Institute Genomics Platform"/>
            <consortium name="The Broad Institute Genome Sequencing Center for Infectious Disease"/>
            <person name="Wu L."/>
            <person name="Ma J."/>
        </authorList>
    </citation>
    <scope>NUCLEOTIDE SEQUENCE [LARGE SCALE GENOMIC DNA]</scope>
    <source>
        <strain evidence="2">CECT 8655</strain>
    </source>
</reference>
<comment type="caution">
    <text evidence="1">The sequence shown here is derived from an EMBL/GenBank/DDBJ whole genome shotgun (WGS) entry which is preliminary data.</text>
</comment>
<evidence type="ECO:0000313" key="2">
    <source>
        <dbReference type="Proteomes" id="UP001595826"/>
    </source>
</evidence>
<name>A0ABV8R7P3_9FLAO</name>
<organism evidence="1 2">
    <name type="scientific">Polaribacter marinivivus</name>
    <dbReference type="NCBI Taxonomy" id="1524260"/>
    <lineage>
        <taxon>Bacteria</taxon>
        <taxon>Pseudomonadati</taxon>
        <taxon>Bacteroidota</taxon>
        <taxon>Flavobacteriia</taxon>
        <taxon>Flavobacteriales</taxon>
        <taxon>Flavobacteriaceae</taxon>
    </lineage>
</organism>
<dbReference type="RefSeq" id="WP_377408905.1">
    <property type="nucleotide sequence ID" value="NZ_JBHSCY010000001.1"/>
</dbReference>
<sequence length="170" mass="19203">MKKIVQIVVLSLVVLFGCKDAETKKETEVVKEEVNLNLKAFGEKISEENALTSEEMLAKFNNMNVGDTIQVKFASKINEVCSKKGCWMKLPLGEETETMVRFKDYGFFMPLDSKDREVIVEGIAFVKETPVDELKHYAEDAGKSAEEIAKITEPKKEYAFEAHGVLMKVE</sequence>
<dbReference type="Proteomes" id="UP001595826">
    <property type="component" value="Unassembled WGS sequence"/>
</dbReference>
<evidence type="ECO:0000313" key="1">
    <source>
        <dbReference type="EMBL" id="MFC4268434.1"/>
    </source>
</evidence>